<feature type="compositionally biased region" description="Polar residues" evidence="2">
    <location>
        <begin position="4234"/>
        <end position="4251"/>
    </location>
</feature>
<dbReference type="CDD" id="cd00030">
    <property type="entry name" value="C2"/>
    <property type="match status" value="1"/>
</dbReference>
<dbReference type="InterPro" id="IPR035892">
    <property type="entry name" value="C2_domain_sf"/>
</dbReference>
<dbReference type="GO" id="GO:0035556">
    <property type="term" value="P:intracellular signal transduction"/>
    <property type="evidence" value="ECO:0007669"/>
    <property type="project" value="InterPro"/>
</dbReference>
<feature type="domain" description="PH" evidence="3">
    <location>
        <begin position="3229"/>
        <end position="3524"/>
    </location>
</feature>
<evidence type="ECO:0000313" key="6">
    <source>
        <dbReference type="EMBL" id="CAH0481383.1"/>
    </source>
</evidence>
<evidence type="ECO:0000259" key="5">
    <source>
        <dbReference type="PROSITE" id="PS50186"/>
    </source>
</evidence>
<name>A0AAU9L8D7_9STRA</name>
<evidence type="ECO:0000256" key="1">
    <source>
        <dbReference type="ARBA" id="ARBA00006545"/>
    </source>
</evidence>
<dbReference type="GO" id="GO:0045053">
    <property type="term" value="P:protein retention in Golgi apparatus"/>
    <property type="evidence" value="ECO:0007669"/>
    <property type="project" value="TreeGrafter"/>
</dbReference>
<feature type="domain" description="C2" evidence="4">
    <location>
        <begin position="2458"/>
        <end position="2602"/>
    </location>
</feature>
<dbReference type="PANTHER" id="PTHR16166">
    <property type="entry name" value="VACUOLAR PROTEIN SORTING-ASSOCIATED PROTEIN VPS13"/>
    <property type="match status" value="1"/>
</dbReference>
<organism evidence="6 7">
    <name type="scientific">Peronospora belbahrii</name>
    <dbReference type="NCBI Taxonomy" id="622444"/>
    <lineage>
        <taxon>Eukaryota</taxon>
        <taxon>Sar</taxon>
        <taxon>Stramenopiles</taxon>
        <taxon>Oomycota</taxon>
        <taxon>Peronosporomycetes</taxon>
        <taxon>Peronosporales</taxon>
        <taxon>Peronosporaceae</taxon>
        <taxon>Peronospora</taxon>
    </lineage>
</organism>
<dbReference type="InterPro" id="IPR000008">
    <property type="entry name" value="C2_dom"/>
</dbReference>
<reference evidence="6" key="1">
    <citation type="submission" date="2021-11" db="EMBL/GenBank/DDBJ databases">
        <authorList>
            <person name="Islam A."/>
            <person name="Islam S."/>
            <person name="Flora M.S."/>
            <person name="Rahman M."/>
            <person name="Ziaur R.M."/>
            <person name="Epstein J.H."/>
            <person name="Hassan M."/>
            <person name="Klassen M."/>
            <person name="Woodard K."/>
            <person name="Webb A."/>
            <person name="Webby R.J."/>
            <person name="El Zowalaty M.E."/>
        </authorList>
    </citation>
    <scope>NUCLEOTIDE SEQUENCE</scope>
    <source>
        <strain evidence="6">Pbs3</strain>
    </source>
</reference>
<dbReference type="InterPro" id="IPR036388">
    <property type="entry name" value="WH-like_DNA-bd_sf"/>
</dbReference>
<dbReference type="EMBL" id="CAKKTJ010000328">
    <property type="protein sequence ID" value="CAH0481383.1"/>
    <property type="molecule type" value="Genomic_DNA"/>
</dbReference>
<dbReference type="PROSITE" id="PS50004">
    <property type="entry name" value="C2"/>
    <property type="match status" value="1"/>
</dbReference>
<dbReference type="SMART" id="SM00233">
    <property type="entry name" value="PH"/>
    <property type="match status" value="2"/>
</dbReference>
<feature type="domain" description="DEP" evidence="5">
    <location>
        <begin position="3385"/>
        <end position="3449"/>
    </location>
</feature>
<dbReference type="Gene3D" id="1.10.10.10">
    <property type="entry name" value="Winged helix-like DNA-binding domain superfamily/Winged helix DNA-binding domain"/>
    <property type="match status" value="1"/>
</dbReference>
<dbReference type="SUPFAM" id="SSF49562">
    <property type="entry name" value="C2 domain (Calcium/lipid-binding domain, CaLB)"/>
    <property type="match status" value="1"/>
</dbReference>
<feature type="domain" description="PH" evidence="3">
    <location>
        <begin position="4528"/>
        <end position="4636"/>
    </location>
</feature>
<protein>
    <submittedName>
        <fullName evidence="6">Uncharacterized protein</fullName>
    </submittedName>
</protein>
<dbReference type="SUPFAM" id="SSF50729">
    <property type="entry name" value="PH domain-like"/>
    <property type="match status" value="2"/>
</dbReference>
<evidence type="ECO:0000313" key="7">
    <source>
        <dbReference type="Proteomes" id="UP001160483"/>
    </source>
</evidence>
<feature type="region of interest" description="Disordered" evidence="2">
    <location>
        <begin position="4225"/>
        <end position="4279"/>
    </location>
</feature>
<dbReference type="InterPro" id="IPR036390">
    <property type="entry name" value="WH_DNA-bd_sf"/>
</dbReference>
<proteinExistence type="inferred from homology"/>
<dbReference type="SUPFAM" id="SSF46785">
    <property type="entry name" value="Winged helix' DNA-binding domain"/>
    <property type="match status" value="1"/>
</dbReference>
<dbReference type="Pfam" id="PF25036">
    <property type="entry name" value="VPS13_VAB"/>
    <property type="match status" value="2"/>
</dbReference>
<dbReference type="InterPro" id="IPR011993">
    <property type="entry name" value="PH-like_dom_sf"/>
</dbReference>
<dbReference type="InterPro" id="IPR009543">
    <property type="entry name" value="VPS13_VAB"/>
</dbReference>
<dbReference type="Gene3D" id="2.30.29.30">
    <property type="entry name" value="Pleckstrin-homology domain (PH domain)/Phosphotyrosine-binding domain (PTB)"/>
    <property type="match status" value="2"/>
</dbReference>
<sequence>MLEHAVALLLQRLLGKFVTFNSNMLKLSLWQGDVSFQDLELRLSYGEGVIDHLSVKIPWRSLWTLPVEIKVQGIRVLLHQTSKKNEMELYKVEATMDTSIDDSNGDDRTYLSRLVSHIIGNVKIELSDVQVRYDCDPCSLAQQPGSGTLEIDYISLINTNADWDLEFTPQSNAAMESRKLMKTEGIAAYIEYSDKRRSKSLESELKIHRKYLFHEWCSTVKASLYYHSVNAAFPDVELDVDVGFKPGSIAEKCAICAAHNTSRKKKVVLPVNQPRVHFGSEHIDVLYAILIEVRAPYDEYDRLASLTQQQASRPDGFLMVLSYAKQWLLTDCLDAVVGESFTLAAEDEGDDDDEFEDAITPPGLSVQARLRHGVEILFCTRKPASTGDEAVGGTHWVWVLGETIGVVKQSCVEDEIQLSVQSLLMYEVAGSESCSIIDHACTNDEDASLTVVEAPIVQISCIIPAYQSRLVGHQPTLDVRIDKIMIFIKDETLLMWMTLFAPVYLWWNQWTISHPSKLVAYNEAQIAPIAHVGIKMEQICFVFALHDKFCFGINLTDLSVETSEPNSEFVRSNFRTSIRLFSFSESVVSLQAQKNMNDVQGVHEIVAATNLSLTKTSRSRTHWSTENYSCKHCALRDGALCYEQQEYDPEEETAMYNYESAFSTMRIEWTVTELDNLFWVLGKWSFFLREKAAHGPDRDLNPAVEHANVKLSCQKKCSVQASEIQICISDDRPGQDSQASFLLFIKDAEWMSRVCTTTSAQSISAASISLQEGDNMIFRVAGNPGLRTFALIATLRTDLAYSCEVRAAEKNVSSVLRFNHQTTCTVLSLERLCGDLYLPDVQIFMTWLKGFHDRYLLGFILSTSYGYELDEFRHNLSMLTSEALSKLVKGSRCLRDEVVISLSVAHGLQLNIRHRDQTPGASLDTSSPVQTIARLEVSSMSLQARRSASAVSSKEFQIKGSMRNLQLTDLTNPSGVLASVAALPNRQCIGSPGDMLDGVAGGGSFGVKNVIDFVADASESCDGRVVVRVRLDSVCIVYLHRVFKQFYHYIFDNLFDALGNPLDHIPSYEKASCVFISYMVNTTALPVSLKEVLHMYVNAVVNEVDERAGAMGMARDQMEKVCFEVVGNDLTFALPRNSFSRDSIICRSTNARFWSSGVDPSTSSFLQNGTFADEEARLSQGSVLAGASAAKAQLIRRTDLRNLRRQIKNQRSRILSNRSQLFIDLRRANQQAQNYLHEGFQAFPAAENAVMIIHYKIVQLDQQLEQLTQHLLKVDDALDEAKAGEDALHSGGCDNLHFCASASTNGLQAQLNLIEKIRHEVAGMSQHLMAPLFVAENAEFHDARVASDFTVTSQGHRDGDMSTSSVGLFEFELVDLSGTTRDLVSPLFHHSLLTGRIDLEPESLSEAILSSYFGLTLSMNELSIGIGPEQYTTLLGMVYENFREVSRVVTEDTYTLCVTCRGFHDDSKHCNAIWLKILVKVADAALRISSNDHAIADLFWEQFELVFTLRTDDLLEISAAALSFTTVDVRPTHCQAAAEVVRPLPGDGFQFEFNQKMNWTDTTYDLKVKNTNFLGVYPAFHDIVAFFVTPIFKEGEFLECSVGFMAPPPPDWQKVDFFVTTTGCLFSLLEDTETTDARALIMLTDIIAAYSTHQKCEGVADMTKCHLDFDQHGVYFSQLPNLQIDASFPLSNPFLVVVDHFVEGSITMSRRNSFVLAPVEARFSVQDANLFINIANNYLQWVPSPSRSGPTRAMSIEAQTRSNGTFNSQDSSAAPPTTFVADKLLGDVGELRLVLVNNSLGIPIADFHMREIVCEYIQDEDYSTTIGATLLFNYFNNSIYQWEPLVEPFVVQMRIYRALKDNSLVEVFANLPNTVNFNMTPAMAPLLSSEALTRADFVTSGSKSTAPFWVENKTGLELKFSFRRGTGTIIQQVVAENGKVSVDCREQGDMLSFDSASADRFLRETDRQALTVNHTLSVWLNGNKWVSVNPVVVDMVGHVAVPLRESLVPVASDAVDDHETGGDEEISPPTLVAEISIQADGSKLICLHSQVVLQNRTSVPLMVWAFSPREGGCIQEWIIDREQVCHIPLQLVHPQSKLSIRPSPYVQYAPLTTSLEELGDEVRTAKAVNTKRFVCAGSCVCNFETFATTEELQNAAKSLKTVSSSSLSSAIPLSGYIVRDLPTWKCTYDVEAYYLMRATFSSTDESPLAEEQVSKLPQVEEEEGKKVEEDFLHVFSEPVKRQRTKPLRDVNHDLDEARTVGQRRGLYEATNSSLYYLSVSPFLTLHNRLATAMAYRLLNGSLQLIAEGILAVGNVLPLFQVDILEPLYVSFRLENYNWSAPKLIINPKTYTYSVPYKEIIEPMELLGHAFDRDIAGEQGSVPNLQLQVKLSGRDVIVFCSIWIVNHTDLDLEYCNSTSSSCKRLENVRKYVHRRSASVEEESENFSTNSMSFRREGTRETQLTCLQKVRPSANPVAVVVVIREARDLYNAQFFGSQSPYVRASLYVLKNPADKYLEKPEMVAICSASTKPSPSGGLTPQWNGRLQNTLLLRFPPELRTLELARIIVEVRNVHYGLDSCLGVTAVKVDSILKDRKRAAAFNWYKLLKRKSSREQRASKNNLESIHRGDISISFSVGTSQELPTDMDTAQSVEVLADDESEPSIYDEETILTSLERQENEDIHPNDVEVSLVLEQQQTPGALPSTRVARSLQRLQTPSNHDIGLIGAPASMRGRQVYSFAGEFETTCSQEFVSYDPTSTRAMGAMVLTGSPAKPAYKGKPHGVQVYLPHNRFASIVVEVYASLLMSEVFSLVCMKCGFVGVLDINDFDFYELVLPRFVSLRSAGRPEGERWYGQPIAMSSRVENRGRRHGLHLCHKITMTTIRLYDEASTASSHHVTPRSLVTSSKRSNPAQIRPTPWGDVLPYSCGGKHWEVLRIKSRSSSWSDIIRLNRNAMGNSGVAQVISLANEVYDQEQESDLRKGSQELALWSNYGSGRFSETIIATIVPRYILINKTGETIKYRQLDVPQTLQLSANELVPFHWPSASREKLLEVTLLHKYSWSGGFRINSLGTTYLKLRDRDNPSRIYILQCQIELVGGSIALVFREESRRFPPYRIDNMTSFRIRYKQTNWGEDKDFDELLPRSSCPYSWDYLHGAEGKSSSFNQDSVFPGGSTSSTRSLQVRFMRVTSSSSKTNGDSDKDAVEIREYNLDEMATHKRIQLHRSLPSELFLKPEQKGYLLKKDSMLKWNRKYFRLYEHILYYFANETDQELLGVVDLRTGSDVPGVGGVAIFEKAAEAPTKSGFISLNGLVLSISGSLFGGDSKQLGKEGGDDDDDGDDRSRKLVRFAVSLTTSSVLCESSENFVSMMIEDGAAAAADVAQKGFYVNGQDLVDYLVTEMSTQTKAEAFTAAQEMMELGVLKQVQISRDGGARRQAPMRSFQCSKTVWYRVNSINLSGASDMDSQDNLSRITPQCSEPSTKCGRSDAKPNVVGSNQFSIITPTKCYDLKAKNSKIAKTWVRRLRLASQGGETNNIEEFQKDMSMPKTTRSQRDIIPQVQNAKTYVNVRIRADGPTKVLELFEGGEEDFDEKEIIYDISTAASASSDSPVASETSTNAFESLTFGMALHLRVDGVGISCVNELPMEIVYIYFGGISLHYSRVNSNMRMNITLDDLQIDNQSEEATFTKLLCPRLDKNTAVASTPVRKRTGDIDKDLAEMVCQGRGMVDETVDAETQGNTGLISNQNIFSCADCKYRQANVAAMHFCCAWSNEQGNTDYFKHCSFWLYPVITQLDEDLLVSARAFMAMMSQSWGQMRSQNRSGEIRMKTIPIETMLESLTEYRENTLSEELNPLKSLESYTTISSSETRKVYFALLHIHPMDFDITFRSDVFQTNTTINLHEAARFKKSKIGGSHADETKRSNLGLSSFGDDGADKSSSITWAIPSLTMHVPDLDNAPVRLSALMIEHAFGTSSDLTRRVSKYYTRQLWKQLHKILGSFDFLGNPVGFLDHIGTGVRDFVYEPLEGLKIGGKGFSKGLAKGTASLMSNTMDGTFDAASKISGTFGQGFANLSLDDHYQQNRARARRRHVRGLREGIAQGSRELSLGVYEGVAGLVLNPMRGAHESGAVGFVRGTITGIIGLPVKPVAGIFDFASRATQGVRNRSLQNGQNMQRVRRPRVFGRYSELKCYKEADAIAYELLKKVGGDRLSGEKVIFYNEILQSVSVADLTREARDRRRSGSVGNIKSKSNNDSTCQRTKSLRRALQESDERRRAAGESPNVGTGESSGRKLRYEVVFYKKKLGMDLETDFYCENVTIKAMDETARSKVKVCGQIAPGQKVLQGGDCLIGVGGVDVRGIGFHDTLALLRGTARPITVQFESAEELMQDTTTDNVNEREIEFGPTSKARLNRLSFVGSESGKDAVNESINKLTVQLTHWLIVTEQRVLYINVGSFSKPVVEWMTPLRYVYRVEWQKSAARICLHLSVGVDSLPMGPRLLPSLKTYDGHERDMNVFLDVMWHSFGSATAEEQELWPSDTSLNGYLLKKGGFSTVRRWFVLSRNCLYYFSNRKQLRGIIPLGHVRLETDTGDTRCLRITNATRSQPLVTLQLDSGQVVERVQSEVVLVAASPQELEMWQSSLAHAAGKGMRHSRGTRFFIPTAASRLEIGTQTTPDFIIKPLTEALKKTVEVFNTTLS</sequence>
<feature type="compositionally biased region" description="Basic and acidic residues" evidence="2">
    <location>
        <begin position="4257"/>
        <end position="4268"/>
    </location>
</feature>
<evidence type="ECO:0000259" key="3">
    <source>
        <dbReference type="PROSITE" id="PS50003"/>
    </source>
</evidence>
<evidence type="ECO:0000256" key="2">
    <source>
        <dbReference type="SAM" id="MobiDB-lite"/>
    </source>
</evidence>
<comment type="caution">
    <text evidence="6">The sequence shown here is derived from an EMBL/GenBank/DDBJ whole genome shotgun (WGS) entry which is preliminary data.</text>
</comment>
<dbReference type="Proteomes" id="UP001160483">
    <property type="component" value="Unassembled WGS sequence"/>
</dbReference>
<dbReference type="Gene3D" id="2.60.40.150">
    <property type="entry name" value="C2 domain"/>
    <property type="match status" value="1"/>
</dbReference>
<dbReference type="PANTHER" id="PTHR16166:SF93">
    <property type="entry name" value="INTERMEMBRANE LIPID TRANSFER PROTEIN VPS13"/>
    <property type="match status" value="1"/>
</dbReference>
<comment type="similarity">
    <text evidence="1">Belongs to the VPS13 family.</text>
</comment>
<accession>A0AAU9L8D7</accession>
<dbReference type="Pfam" id="PF00169">
    <property type="entry name" value="PH"/>
    <property type="match status" value="1"/>
</dbReference>
<gene>
    <name evidence="6" type="ORF">PBS003_LOCUS7989</name>
</gene>
<evidence type="ECO:0000259" key="4">
    <source>
        <dbReference type="PROSITE" id="PS50004"/>
    </source>
</evidence>
<dbReference type="GO" id="GO:0006623">
    <property type="term" value="P:protein targeting to vacuole"/>
    <property type="evidence" value="ECO:0007669"/>
    <property type="project" value="TreeGrafter"/>
</dbReference>
<dbReference type="InterPro" id="IPR026847">
    <property type="entry name" value="VPS13"/>
</dbReference>
<dbReference type="PROSITE" id="PS50186">
    <property type="entry name" value="DEP"/>
    <property type="match status" value="1"/>
</dbReference>
<dbReference type="PROSITE" id="PS50003">
    <property type="entry name" value="PH_DOMAIN"/>
    <property type="match status" value="2"/>
</dbReference>
<dbReference type="InterPro" id="IPR001849">
    <property type="entry name" value="PH_domain"/>
</dbReference>
<dbReference type="InterPro" id="IPR000591">
    <property type="entry name" value="DEP_dom"/>
</dbReference>